<dbReference type="NCBIfam" id="NF003766">
    <property type="entry name" value="PRK05362.1"/>
    <property type="match status" value="1"/>
</dbReference>
<dbReference type="GO" id="GO:0008973">
    <property type="term" value="F:phosphopentomutase activity"/>
    <property type="evidence" value="ECO:0007669"/>
    <property type="project" value="UniProtKB-EC"/>
</dbReference>
<feature type="binding site" evidence="4">
    <location>
        <position position="10"/>
    </location>
    <ligand>
        <name>Mn(2+)</name>
        <dbReference type="ChEBI" id="CHEBI:29035"/>
        <label>1</label>
    </ligand>
</feature>
<comment type="function">
    <text evidence="4">Isomerase that catalyzes the conversion of deoxy-ribose 1-phosphate (dRib-1-P) and ribose 1-phosphate (Rib-1-P) to deoxy-ribose 5-phosphate (dRib-5-P) and ribose 5-phosphate (Rib-5-P), respectively.</text>
</comment>
<proteinExistence type="inferred from homology"/>
<dbReference type="Pfam" id="PF01676">
    <property type="entry name" value="Metalloenzyme"/>
    <property type="match status" value="1"/>
</dbReference>
<dbReference type="Gene3D" id="3.40.720.10">
    <property type="entry name" value="Alkaline Phosphatase, subunit A"/>
    <property type="match status" value="1"/>
</dbReference>
<comment type="subcellular location">
    <subcellularLocation>
        <location evidence="4">Cytoplasm</location>
    </subcellularLocation>
</comment>
<dbReference type="InterPro" id="IPR006124">
    <property type="entry name" value="Metalloenzyme"/>
</dbReference>
<evidence type="ECO:0000313" key="7">
    <source>
        <dbReference type="EMBL" id="MFC0178634.1"/>
    </source>
</evidence>
<organism evidence="7 8">
    <name type="scientific">Thorsellia kenyensis</name>
    <dbReference type="NCBI Taxonomy" id="1549888"/>
    <lineage>
        <taxon>Bacteria</taxon>
        <taxon>Pseudomonadati</taxon>
        <taxon>Pseudomonadota</taxon>
        <taxon>Gammaproteobacteria</taxon>
        <taxon>Enterobacterales</taxon>
        <taxon>Thorselliaceae</taxon>
        <taxon>Thorsellia</taxon>
    </lineage>
</organism>
<evidence type="ECO:0000259" key="6">
    <source>
        <dbReference type="Pfam" id="PF01676"/>
    </source>
</evidence>
<feature type="binding site" evidence="4">
    <location>
        <position position="359"/>
    </location>
    <ligand>
        <name>Mn(2+)</name>
        <dbReference type="ChEBI" id="CHEBI:29035"/>
        <label>2</label>
    </ligand>
</feature>
<comment type="pathway">
    <text evidence="4">Carbohydrate degradation; 2-deoxy-D-ribose 1-phosphate degradation; D-glyceraldehyde 3-phosphate and acetaldehyde from 2-deoxy-alpha-D-ribose 1-phosphate: step 1/2.</text>
</comment>
<feature type="domain" description="Metalloenzyme" evidence="6">
    <location>
        <begin position="2"/>
        <end position="398"/>
    </location>
</feature>
<feature type="binding site" evidence="4">
    <location>
        <position position="311"/>
    </location>
    <ligand>
        <name>Mn(2+)</name>
        <dbReference type="ChEBI" id="CHEBI:29035"/>
        <label>2</label>
    </ligand>
</feature>
<evidence type="ECO:0000256" key="2">
    <source>
        <dbReference type="ARBA" id="ARBA00022723"/>
    </source>
</evidence>
<comment type="catalytic activity">
    <reaction evidence="4">
        <text>alpha-D-ribose 1-phosphate = D-ribose 5-phosphate</text>
        <dbReference type="Rhea" id="RHEA:18793"/>
        <dbReference type="ChEBI" id="CHEBI:57720"/>
        <dbReference type="ChEBI" id="CHEBI:78346"/>
        <dbReference type="EC" id="5.4.2.7"/>
    </reaction>
</comment>
<evidence type="ECO:0000256" key="4">
    <source>
        <dbReference type="HAMAP-Rule" id="MF_00740"/>
    </source>
</evidence>
<dbReference type="SUPFAM" id="SSF143856">
    <property type="entry name" value="DeoB insert domain-like"/>
    <property type="match status" value="1"/>
</dbReference>
<comment type="caution">
    <text evidence="7">The sequence shown here is derived from an EMBL/GenBank/DDBJ whole genome shotgun (WGS) entry which is preliminary data.</text>
</comment>
<comment type="cofactor">
    <cofactor evidence="4">
        <name>Mn(2+)</name>
        <dbReference type="ChEBI" id="CHEBI:29035"/>
    </cofactor>
    <text evidence="4">Binds 2 manganese ions.</text>
</comment>
<keyword evidence="4 7" id="KW-0413">Isomerase</keyword>
<evidence type="ECO:0000256" key="5">
    <source>
        <dbReference type="NCBIfam" id="TIGR01696"/>
    </source>
</evidence>
<reference evidence="7 8" key="1">
    <citation type="submission" date="2024-09" db="EMBL/GenBank/DDBJ databases">
        <authorList>
            <person name="Sun Q."/>
            <person name="Mori K."/>
        </authorList>
    </citation>
    <scope>NUCLEOTIDE SEQUENCE [LARGE SCALE GENOMIC DNA]</scope>
    <source>
        <strain evidence="7 8">CCM 8545</strain>
    </source>
</reference>
<dbReference type="Gene3D" id="3.30.70.1250">
    <property type="entry name" value="Phosphopentomutase"/>
    <property type="match status" value="1"/>
</dbReference>
<evidence type="ECO:0000256" key="1">
    <source>
        <dbReference type="ARBA" id="ARBA00010373"/>
    </source>
</evidence>
<comment type="catalytic activity">
    <reaction evidence="4">
        <text>2-deoxy-alpha-D-ribose 1-phosphate = 2-deoxy-D-ribose 5-phosphate</text>
        <dbReference type="Rhea" id="RHEA:27658"/>
        <dbReference type="ChEBI" id="CHEBI:57259"/>
        <dbReference type="ChEBI" id="CHEBI:62877"/>
        <dbReference type="EC" id="5.4.2.7"/>
    </reaction>
</comment>
<dbReference type="EC" id="5.4.2.7" evidence="4 5"/>
<keyword evidence="3 4" id="KW-0464">Manganese</keyword>
<protein>
    <recommendedName>
        <fullName evidence="4 5">Phosphopentomutase</fullName>
        <ecNumber evidence="4 5">5.4.2.7</ecNumber>
    </recommendedName>
    <alternativeName>
        <fullName evidence="4">Phosphodeoxyribomutase</fullName>
    </alternativeName>
</protein>
<keyword evidence="4" id="KW-0963">Cytoplasm</keyword>
<dbReference type="InterPro" id="IPR017850">
    <property type="entry name" value="Alkaline_phosphatase_core_sf"/>
</dbReference>
<comment type="similarity">
    <text evidence="1 4">Belongs to the phosphopentomutase family.</text>
</comment>
<evidence type="ECO:0000313" key="8">
    <source>
        <dbReference type="Proteomes" id="UP001589758"/>
    </source>
</evidence>
<dbReference type="InterPro" id="IPR010045">
    <property type="entry name" value="DeoB"/>
</dbReference>
<dbReference type="CDD" id="cd16009">
    <property type="entry name" value="PPM"/>
    <property type="match status" value="1"/>
</dbReference>
<feature type="binding site" evidence="4">
    <location>
        <position position="306"/>
    </location>
    <ligand>
        <name>Mn(2+)</name>
        <dbReference type="ChEBI" id="CHEBI:29035"/>
        <label>2</label>
    </ligand>
</feature>
<dbReference type="PANTHER" id="PTHR21110">
    <property type="entry name" value="PHOSPHOPENTOMUTASE"/>
    <property type="match status" value="1"/>
</dbReference>
<dbReference type="RefSeq" id="WP_385875463.1">
    <property type="nucleotide sequence ID" value="NZ_JBHLXE010000013.1"/>
</dbReference>
<dbReference type="NCBIfam" id="TIGR01696">
    <property type="entry name" value="deoB"/>
    <property type="match status" value="1"/>
</dbReference>
<dbReference type="HAMAP" id="MF_00740">
    <property type="entry name" value="Phosphopentomut"/>
    <property type="match status" value="1"/>
</dbReference>
<dbReference type="Proteomes" id="UP001589758">
    <property type="component" value="Unassembled WGS sequence"/>
</dbReference>
<keyword evidence="8" id="KW-1185">Reference proteome</keyword>
<dbReference type="PIRSF" id="PIRSF001491">
    <property type="entry name" value="Ppentomutase"/>
    <property type="match status" value="1"/>
</dbReference>
<dbReference type="InterPro" id="IPR024052">
    <property type="entry name" value="Phosphopentomutase_DeoB_cap_sf"/>
</dbReference>
<evidence type="ECO:0000256" key="3">
    <source>
        <dbReference type="ARBA" id="ARBA00023211"/>
    </source>
</evidence>
<accession>A0ABV6C6N6</accession>
<feature type="binding site" evidence="4">
    <location>
        <position position="348"/>
    </location>
    <ligand>
        <name>Mn(2+)</name>
        <dbReference type="ChEBI" id="CHEBI:29035"/>
        <label>1</label>
    </ligand>
</feature>
<dbReference type="PANTHER" id="PTHR21110:SF0">
    <property type="entry name" value="PHOSPHOPENTOMUTASE"/>
    <property type="match status" value="1"/>
</dbReference>
<feature type="binding site" evidence="4">
    <location>
        <position position="347"/>
    </location>
    <ligand>
        <name>Mn(2+)</name>
        <dbReference type="ChEBI" id="CHEBI:29035"/>
        <label>1</label>
    </ligand>
</feature>
<gene>
    <name evidence="4" type="primary">deoB</name>
    <name evidence="7" type="ORF">ACFFIT_00710</name>
</gene>
<dbReference type="EMBL" id="JBHLXE010000013">
    <property type="protein sequence ID" value="MFC0178634.1"/>
    <property type="molecule type" value="Genomic_DNA"/>
</dbReference>
<name>A0ABV6C6N6_9GAMM</name>
<sequence length="407" mass="44632">MKRVIILLLDSFGIGATPDAHLFSDEGSNTLGHIADHFDHLFLTGKRSTPLNIPNLNQLGLGLAAKEACGSYPRGLSFITSPIGSYGYAKEISSGKDTPSGHWEIAGVPVLFDWGYFKEHTDSFPKELLATICQKAGLNGYLGNCHASGTTILEELGEEHIRTGYPIFYTSADSVFQIACHEEHFGLEKLYHLCQIAREALDEGKYNIGRVIARPFIGEPCNFSRTGNRKDLAVLPPSTTVLEKLSTEKTGEVVSIGKIADIYAHAGITKKIKANGLNELFDATLEEMKVSTKPDTLIFTNLVDFDSVYGHRRDVLGYGEALEWFDNRLPEILSALNEDDLLIITADHGCDPTWPGTDHTREHIPVLLYSKSLPPKALGLSDTFADIGQTISTVFNLSPMQHGKSLL</sequence>
<dbReference type="SUPFAM" id="SSF53649">
    <property type="entry name" value="Alkaline phosphatase-like"/>
    <property type="match status" value="1"/>
</dbReference>
<keyword evidence="2 4" id="KW-0479">Metal-binding</keyword>